<evidence type="ECO:0000256" key="4">
    <source>
        <dbReference type="ARBA" id="ARBA00023136"/>
    </source>
</evidence>
<name>A0A3P1C0K6_9BACT</name>
<dbReference type="EMBL" id="RQJO01000007">
    <property type="protein sequence ID" value="RRB06739.1"/>
    <property type="molecule type" value="Genomic_DNA"/>
</dbReference>
<dbReference type="GO" id="GO:0016020">
    <property type="term" value="C:membrane"/>
    <property type="evidence" value="ECO:0007669"/>
    <property type="project" value="UniProtKB-SubCell"/>
</dbReference>
<feature type="transmembrane region" description="Helical" evidence="5">
    <location>
        <begin position="291"/>
        <end position="312"/>
    </location>
</feature>
<dbReference type="GO" id="GO:0015134">
    <property type="term" value="F:hexuronate transmembrane transporter activity"/>
    <property type="evidence" value="ECO:0007669"/>
    <property type="project" value="TreeGrafter"/>
</dbReference>
<dbReference type="InterPro" id="IPR036259">
    <property type="entry name" value="MFS_trans_sf"/>
</dbReference>
<dbReference type="PROSITE" id="PS50850">
    <property type="entry name" value="MFS"/>
    <property type="match status" value="1"/>
</dbReference>
<evidence type="ECO:0000256" key="1">
    <source>
        <dbReference type="ARBA" id="ARBA00004141"/>
    </source>
</evidence>
<dbReference type="InterPro" id="IPR011701">
    <property type="entry name" value="MFS"/>
</dbReference>
<feature type="transmembrane region" description="Helical" evidence="5">
    <location>
        <begin position="324"/>
        <end position="342"/>
    </location>
</feature>
<accession>A0A3P1C0K6</accession>
<feature type="domain" description="Major facilitator superfamily (MFS) profile" evidence="6">
    <location>
        <begin position="31"/>
        <end position="444"/>
    </location>
</feature>
<gene>
    <name evidence="7" type="ORF">EHT25_02785</name>
</gene>
<feature type="transmembrane region" description="Helical" evidence="5">
    <location>
        <begin position="186"/>
        <end position="205"/>
    </location>
</feature>
<dbReference type="AlphaFoldDB" id="A0A3P1C0K6"/>
<feature type="transmembrane region" description="Helical" evidence="5">
    <location>
        <begin position="251"/>
        <end position="271"/>
    </location>
</feature>
<feature type="transmembrane region" description="Helical" evidence="5">
    <location>
        <begin position="154"/>
        <end position="174"/>
    </location>
</feature>
<evidence type="ECO:0000313" key="7">
    <source>
        <dbReference type="EMBL" id="RRB06739.1"/>
    </source>
</evidence>
<dbReference type="PIRSF" id="PIRSF002808">
    <property type="entry name" value="Hexose_phosphate_transp"/>
    <property type="match status" value="1"/>
</dbReference>
<dbReference type="PANTHER" id="PTHR11662:SF285">
    <property type="entry name" value="HEXURONATE TRANSPORTER"/>
    <property type="match status" value="1"/>
</dbReference>
<feature type="transmembrane region" description="Helical" evidence="5">
    <location>
        <begin position="66"/>
        <end position="89"/>
    </location>
</feature>
<dbReference type="InterPro" id="IPR050382">
    <property type="entry name" value="MFS_Na/Anion_cotransporter"/>
</dbReference>
<evidence type="ECO:0000256" key="3">
    <source>
        <dbReference type="ARBA" id="ARBA00022989"/>
    </source>
</evidence>
<keyword evidence="8" id="KW-1185">Reference proteome</keyword>
<dbReference type="OrthoDB" id="9781156at2"/>
<dbReference type="InterPro" id="IPR000849">
    <property type="entry name" value="Sugar_P_transporter"/>
</dbReference>
<keyword evidence="4 5" id="KW-0472">Membrane</keyword>
<comment type="caution">
    <text evidence="7">The sequence shown here is derived from an EMBL/GenBank/DDBJ whole genome shotgun (WGS) entry which is preliminary data.</text>
</comment>
<dbReference type="Gene3D" id="1.20.1250.20">
    <property type="entry name" value="MFS general substrate transporter like domains"/>
    <property type="match status" value="2"/>
</dbReference>
<evidence type="ECO:0000259" key="6">
    <source>
        <dbReference type="PROSITE" id="PS50850"/>
    </source>
</evidence>
<dbReference type="Pfam" id="PF07690">
    <property type="entry name" value="MFS_1"/>
    <property type="match status" value="1"/>
</dbReference>
<evidence type="ECO:0000256" key="2">
    <source>
        <dbReference type="ARBA" id="ARBA00022692"/>
    </source>
</evidence>
<feature type="transmembrane region" description="Helical" evidence="5">
    <location>
        <begin position="382"/>
        <end position="405"/>
    </location>
</feature>
<keyword evidence="3 5" id="KW-1133">Transmembrane helix</keyword>
<organism evidence="7 8">
    <name type="scientific">Larkinella rosea</name>
    <dbReference type="NCBI Taxonomy" id="2025312"/>
    <lineage>
        <taxon>Bacteria</taxon>
        <taxon>Pseudomonadati</taxon>
        <taxon>Bacteroidota</taxon>
        <taxon>Cytophagia</taxon>
        <taxon>Cytophagales</taxon>
        <taxon>Spirosomataceae</taxon>
        <taxon>Larkinella</taxon>
    </lineage>
</organism>
<feature type="transmembrane region" description="Helical" evidence="5">
    <location>
        <begin position="26"/>
        <end position="45"/>
    </location>
</feature>
<keyword evidence="2 5" id="KW-0812">Transmembrane</keyword>
<dbReference type="Proteomes" id="UP000271925">
    <property type="component" value="Unassembled WGS sequence"/>
</dbReference>
<feature type="transmembrane region" description="Helical" evidence="5">
    <location>
        <begin position="417"/>
        <end position="439"/>
    </location>
</feature>
<evidence type="ECO:0000256" key="5">
    <source>
        <dbReference type="SAM" id="Phobius"/>
    </source>
</evidence>
<dbReference type="InterPro" id="IPR020846">
    <property type="entry name" value="MFS_dom"/>
</dbReference>
<feature type="transmembrane region" description="Helical" evidence="5">
    <location>
        <begin position="95"/>
        <end position="115"/>
    </location>
</feature>
<sequence>MTITRLNSCNYSPKTLTLVFDYKIKYYRWIVVALVFLATTINYLDRQIIGLLKPILELEFNWTETDYARIVMAFTAAYAIGLILSGWLIDKVGTKLGYTITIVFWSVAGMLHAVARGVLGFAVARVGLGLGEAGNFPAAVKTVAEWFPKKERGLATGIFNSGTSVGVVLALMIVPWILRNYGWQEVFWITGGLGFVWLIFWLIFYDVPAKQKRLTNQEFEFITSGQEKTETAVEDTVSINWFKLFALPQTWAFITGKALIDPIFWFFLFWLPSYFSSTYHLNLKIMSPELLIIYTATTVGSIAGGFFSSFLIKSGWPTLKARKTVLFIFAILEISIILVQFASNVWMVVALMSLAVAVHQAWATNVFTIASDLFPKQAVSSVVGIGGMAGAVGGIFFPMLVGYLLDTYKAAGNLPGGYNLLFTICGFTYLFVWTIIHLLTRNSKLVDLNQLT</sequence>
<dbReference type="CDD" id="cd17319">
    <property type="entry name" value="MFS_ExuT_GudP_like"/>
    <property type="match status" value="1"/>
</dbReference>
<reference evidence="7 8" key="1">
    <citation type="submission" date="2018-11" db="EMBL/GenBank/DDBJ databases">
        <authorList>
            <person name="Zhou Z."/>
            <person name="Wang G."/>
        </authorList>
    </citation>
    <scope>NUCLEOTIDE SEQUENCE [LARGE SCALE GENOMIC DNA]</scope>
    <source>
        <strain evidence="7 8">KCTC52004</strain>
    </source>
</reference>
<comment type="subcellular location">
    <subcellularLocation>
        <location evidence="1">Membrane</location>
        <topology evidence="1">Multi-pass membrane protein</topology>
    </subcellularLocation>
</comment>
<proteinExistence type="predicted"/>
<protein>
    <submittedName>
        <fullName evidence="7">MFS transporter</fullName>
    </submittedName>
</protein>
<dbReference type="SUPFAM" id="SSF103473">
    <property type="entry name" value="MFS general substrate transporter"/>
    <property type="match status" value="1"/>
</dbReference>
<evidence type="ECO:0000313" key="8">
    <source>
        <dbReference type="Proteomes" id="UP000271925"/>
    </source>
</evidence>
<dbReference type="PANTHER" id="PTHR11662">
    <property type="entry name" value="SOLUTE CARRIER FAMILY 17"/>
    <property type="match status" value="1"/>
</dbReference>